<comment type="caution">
    <text evidence="2">The sequence shown here is derived from an EMBL/GenBank/DDBJ whole genome shotgun (WGS) entry which is preliminary data.</text>
</comment>
<dbReference type="InterPro" id="IPR001509">
    <property type="entry name" value="Epimerase_deHydtase"/>
</dbReference>
<feature type="domain" description="NAD-dependent epimerase/dehydratase" evidence="1">
    <location>
        <begin position="3"/>
        <end position="210"/>
    </location>
</feature>
<dbReference type="PANTHER" id="PTHR48079">
    <property type="entry name" value="PROTEIN YEEZ"/>
    <property type="match status" value="1"/>
</dbReference>
<evidence type="ECO:0000313" key="3">
    <source>
        <dbReference type="Proteomes" id="UP001474181"/>
    </source>
</evidence>
<accession>A0ABV1X9V3</accession>
<dbReference type="InterPro" id="IPR051783">
    <property type="entry name" value="NAD(P)-dependent_oxidoreduct"/>
</dbReference>
<sequence length="295" mass="30716">MRVFVTGGSGFIGSAVVPELLGAGHRVLALARSDRSAEVLRAAGAEVHRGSLDDPEDLARAAAGTDGVIHLAFNHDDFPNLTLAAEGDLRVIEAIGAVLEGSDRPFVVTSGTLMLASVEGVATEEDTPVPGTYRSDSDLAALALAERGVRSAVVRLAPTVHGRGDQGFVARLIDVAREKGVAAYVGDGTNRWPAIHRLDAASLFRLALESAPAGSGLHGAADEGVPFKDIAAAIGRGLDVPVKSIPADEAQAHFGWLGMAASIDNATSSERTRKLLGWKPEHPGLIADLEEGHYF</sequence>
<evidence type="ECO:0000259" key="1">
    <source>
        <dbReference type="Pfam" id="PF01370"/>
    </source>
</evidence>
<dbReference type="Proteomes" id="UP001474181">
    <property type="component" value="Unassembled WGS sequence"/>
</dbReference>
<organism evidence="2 3">
    <name type="scientific">Streptomyces hyaluromycini</name>
    <dbReference type="NCBI Taxonomy" id="1377993"/>
    <lineage>
        <taxon>Bacteria</taxon>
        <taxon>Bacillati</taxon>
        <taxon>Actinomycetota</taxon>
        <taxon>Actinomycetes</taxon>
        <taxon>Kitasatosporales</taxon>
        <taxon>Streptomycetaceae</taxon>
        <taxon>Streptomyces</taxon>
    </lineage>
</organism>
<proteinExistence type="predicted"/>
<dbReference type="Pfam" id="PF01370">
    <property type="entry name" value="Epimerase"/>
    <property type="match status" value="1"/>
</dbReference>
<dbReference type="SUPFAM" id="SSF51735">
    <property type="entry name" value="NAD(P)-binding Rossmann-fold domains"/>
    <property type="match status" value="1"/>
</dbReference>
<dbReference type="PANTHER" id="PTHR48079:SF6">
    <property type="entry name" value="NAD(P)-BINDING DOMAIN-CONTAINING PROTEIN-RELATED"/>
    <property type="match status" value="1"/>
</dbReference>
<keyword evidence="3" id="KW-1185">Reference proteome</keyword>
<dbReference type="RefSeq" id="WP_350788877.1">
    <property type="nucleotide sequence ID" value="NZ_JBEPEK010000480.1"/>
</dbReference>
<dbReference type="EMBL" id="JBEPEK010000480">
    <property type="protein sequence ID" value="MER7185737.1"/>
    <property type="molecule type" value="Genomic_DNA"/>
</dbReference>
<reference evidence="2 3" key="1">
    <citation type="submission" date="2024-06" db="EMBL/GenBank/DDBJ databases">
        <title>The Natural Products Discovery Center: Release of the First 8490 Sequenced Strains for Exploring Actinobacteria Biosynthetic Diversity.</title>
        <authorList>
            <person name="Kalkreuter E."/>
            <person name="Kautsar S.A."/>
            <person name="Yang D."/>
            <person name="Bader C.D."/>
            <person name="Teijaro C.N."/>
            <person name="Fluegel L."/>
            <person name="Davis C.M."/>
            <person name="Simpson J.R."/>
            <person name="Lauterbach L."/>
            <person name="Steele A.D."/>
            <person name="Gui C."/>
            <person name="Meng S."/>
            <person name="Li G."/>
            <person name="Viehrig K."/>
            <person name="Ye F."/>
            <person name="Su P."/>
            <person name="Kiefer A.F."/>
            <person name="Nichols A."/>
            <person name="Cepeda A.J."/>
            <person name="Yan W."/>
            <person name="Fan B."/>
            <person name="Jiang Y."/>
            <person name="Adhikari A."/>
            <person name="Zheng C.-J."/>
            <person name="Schuster L."/>
            <person name="Cowan T.M."/>
            <person name="Smanski M.J."/>
            <person name="Chevrette M.G."/>
            <person name="De Carvalho L.P.S."/>
            <person name="Shen B."/>
        </authorList>
    </citation>
    <scope>NUCLEOTIDE SEQUENCE [LARGE SCALE GENOMIC DNA]</scope>
    <source>
        <strain evidence="2 3">NPDC000234</strain>
    </source>
</reference>
<name>A0ABV1X9V3_9ACTN</name>
<evidence type="ECO:0000313" key="2">
    <source>
        <dbReference type="EMBL" id="MER7185737.1"/>
    </source>
</evidence>
<protein>
    <submittedName>
        <fullName evidence="2">SDR family oxidoreductase</fullName>
    </submittedName>
</protein>
<gene>
    <name evidence="2" type="ORF">ABT404_40840</name>
</gene>
<dbReference type="InterPro" id="IPR036291">
    <property type="entry name" value="NAD(P)-bd_dom_sf"/>
</dbReference>
<dbReference type="Gene3D" id="3.40.50.720">
    <property type="entry name" value="NAD(P)-binding Rossmann-like Domain"/>
    <property type="match status" value="1"/>
</dbReference>
<dbReference type="CDD" id="cd05262">
    <property type="entry name" value="SDR_a7"/>
    <property type="match status" value="1"/>
</dbReference>